<evidence type="ECO:0000256" key="2">
    <source>
        <dbReference type="SAM" id="SignalP"/>
    </source>
</evidence>
<gene>
    <name evidence="3" type="ORF">NLI96_g10022</name>
</gene>
<dbReference type="Proteomes" id="UP001212997">
    <property type="component" value="Unassembled WGS sequence"/>
</dbReference>
<feature type="signal peptide" evidence="2">
    <location>
        <begin position="1"/>
        <end position="22"/>
    </location>
</feature>
<evidence type="ECO:0000313" key="4">
    <source>
        <dbReference type="Proteomes" id="UP001212997"/>
    </source>
</evidence>
<keyword evidence="4" id="KW-1185">Reference proteome</keyword>
<evidence type="ECO:0000256" key="1">
    <source>
        <dbReference type="SAM" id="MobiDB-lite"/>
    </source>
</evidence>
<feature type="region of interest" description="Disordered" evidence="1">
    <location>
        <begin position="55"/>
        <end position="117"/>
    </location>
</feature>
<sequence>MTAHILRLAFLMLILRSDFVRGAALYEAFLMPQDLEFSLGLPLVFSANNISAPGSDGAPEIGNYSKIPPSRGHSQRHPSKTRPLPRSDPSDLRPTPAPTGNPSPSTTSPSAPTNATYDFEDPVRRINADAENDGITFCSFNSQTPTCTQRLQDGFVRAAAVTHSDDGAFVQVFPPYRLDDYYFEASLPSQITGCIDPSKSLLDPSDDGGQFDVRFPNGAQCAFGGYAASFIEQ</sequence>
<keyword evidence="2" id="KW-0732">Signal</keyword>
<organism evidence="3 4">
    <name type="scientific">Meripilus lineatus</name>
    <dbReference type="NCBI Taxonomy" id="2056292"/>
    <lineage>
        <taxon>Eukaryota</taxon>
        <taxon>Fungi</taxon>
        <taxon>Dikarya</taxon>
        <taxon>Basidiomycota</taxon>
        <taxon>Agaricomycotina</taxon>
        <taxon>Agaricomycetes</taxon>
        <taxon>Polyporales</taxon>
        <taxon>Meripilaceae</taxon>
        <taxon>Meripilus</taxon>
    </lineage>
</organism>
<proteinExistence type="predicted"/>
<accession>A0AAD5UUP5</accession>
<feature type="compositionally biased region" description="Low complexity" evidence="1">
    <location>
        <begin position="102"/>
        <end position="116"/>
    </location>
</feature>
<dbReference type="EMBL" id="JANAWD010000541">
    <property type="protein sequence ID" value="KAJ3478064.1"/>
    <property type="molecule type" value="Genomic_DNA"/>
</dbReference>
<evidence type="ECO:0000313" key="3">
    <source>
        <dbReference type="EMBL" id="KAJ3478064.1"/>
    </source>
</evidence>
<reference evidence="3" key="1">
    <citation type="submission" date="2022-07" db="EMBL/GenBank/DDBJ databases">
        <title>Genome Sequence of Physisporinus lineatus.</title>
        <authorList>
            <person name="Buettner E."/>
        </authorList>
    </citation>
    <scope>NUCLEOTIDE SEQUENCE</scope>
    <source>
        <strain evidence="3">VT162</strain>
    </source>
</reference>
<name>A0AAD5UUP5_9APHY</name>
<feature type="chain" id="PRO_5041970354" evidence="2">
    <location>
        <begin position="23"/>
        <end position="233"/>
    </location>
</feature>
<dbReference type="AlphaFoldDB" id="A0AAD5UUP5"/>
<comment type="caution">
    <text evidence="3">The sequence shown here is derived from an EMBL/GenBank/DDBJ whole genome shotgun (WGS) entry which is preliminary data.</text>
</comment>
<protein>
    <submittedName>
        <fullName evidence="3">Uncharacterized protein</fullName>
    </submittedName>
</protein>